<evidence type="ECO:0000313" key="2">
    <source>
        <dbReference type="Proteomes" id="UP000029665"/>
    </source>
</evidence>
<proteinExistence type="predicted"/>
<dbReference type="EMBL" id="CCBP010000308">
    <property type="protein sequence ID" value="CDO75905.1"/>
    <property type="molecule type" value="Genomic_DNA"/>
</dbReference>
<name>A0A060SNF0_PYCCI</name>
<dbReference type="OrthoDB" id="2725265at2759"/>
<evidence type="ECO:0000313" key="1">
    <source>
        <dbReference type="EMBL" id="CDO75905.1"/>
    </source>
</evidence>
<dbReference type="HOGENOM" id="CLU_1993765_0_0_1"/>
<dbReference type="AlphaFoldDB" id="A0A060SNF0"/>
<dbReference type="Proteomes" id="UP000029665">
    <property type="component" value="Unassembled WGS sequence"/>
</dbReference>
<reference evidence="1" key="1">
    <citation type="submission" date="2014-01" db="EMBL/GenBank/DDBJ databases">
        <title>The genome of the white-rot fungus Pycnoporus cinnabarinus: a basidiomycete model with a versatile arsenal for lignocellulosic biomass breakdown.</title>
        <authorList>
            <person name="Levasseur A."/>
            <person name="Lomascolo A."/>
            <person name="Ruiz-Duenas F.J."/>
            <person name="Uzan E."/>
            <person name="Piumi F."/>
            <person name="Kues U."/>
            <person name="Ram A.F.J."/>
            <person name="Murat C."/>
            <person name="Haon M."/>
            <person name="Benoit I."/>
            <person name="Arfi Y."/>
            <person name="Chevret D."/>
            <person name="Drula E."/>
            <person name="Kwon M.J."/>
            <person name="Gouret P."/>
            <person name="Lesage-Meessen L."/>
            <person name="Lombard V."/>
            <person name="Mariette J."/>
            <person name="Noirot C."/>
            <person name="Park J."/>
            <person name="Patyshakuliyeva A."/>
            <person name="Wieneger R.A.B."/>
            <person name="Wosten H.A.B."/>
            <person name="Martin F."/>
            <person name="Coutinho P.M."/>
            <person name="de Vries R."/>
            <person name="Martinez A.T."/>
            <person name="Klopp C."/>
            <person name="Pontarotti P."/>
            <person name="Henrissat B."/>
            <person name="Record E."/>
        </authorList>
    </citation>
    <scope>NUCLEOTIDE SEQUENCE [LARGE SCALE GENOMIC DNA]</scope>
    <source>
        <strain evidence="1">BRFM137</strain>
    </source>
</reference>
<accession>A0A060SNF0</accession>
<protein>
    <submittedName>
        <fullName evidence="1">Uncharacterized protein</fullName>
    </submittedName>
</protein>
<gene>
    <name evidence="1" type="ORF">BN946_scf184768.g7</name>
</gene>
<organism evidence="1 2">
    <name type="scientific">Pycnoporus cinnabarinus</name>
    <name type="common">Cinnabar-red polypore</name>
    <name type="synonym">Trametes cinnabarina</name>
    <dbReference type="NCBI Taxonomy" id="5643"/>
    <lineage>
        <taxon>Eukaryota</taxon>
        <taxon>Fungi</taxon>
        <taxon>Dikarya</taxon>
        <taxon>Basidiomycota</taxon>
        <taxon>Agaricomycotina</taxon>
        <taxon>Agaricomycetes</taxon>
        <taxon>Polyporales</taxon>
        <taxon>Polyporaceae</taxon>
        <taxon>Trametes</taxon>
    </lineage>
</organism>
<keyword evidence="2" id="KW-1185">Reference proteome</keyword>
<comment type="caution">
    <text evidence="1">The sequence shown here is derived from an EMBL/GenBank/DDBJ whole genome shotgun (WGS) entry which is preliminary data.</text>
</comment>
<sequence length="125" mass="13788">MNEQPILVWVTGILETMSFYASTADNIPGTAIAIKLLRQVDREALAALKNISKPPPPEFDHIFRTSKIGNKPTKNITLFSEVYDACVAFTDKSLMHRIPTSSLVAALYKTLKHNVARTAGALIFT</sequence>